<dbReference type="AlphaFoldDB" id="A0AAE0IPI6"/>
<gene>
    <name evidence="1" type="ORF">B0H66DRAFT_539336</name>
</gene>
<comment type="caution">
    <text evidence="1">The sequence shown here is derived from an EMBL/GenBank/DDBJ whole genome shotgun (WGS) entry which is preliminary data.</text>
</comment>
<dbReference type="EMBL" id="JAUEDM010000001">
    <property type="protein sequence ID" value="KAK3328778.1"/>
    <property type="molecule type" value="Genomic_DNA"/>
</dbReference>
<keyword evidence="2" id="KW-1185">Reference proteome</keyword>
<reference evidence="1" key="1">
    <citation type="journal article" date="2023" name="Mol. Phylogenet. Evol.">
        <title>Genome-scale phylogeny and comparative genomics of the fungal order Sordariales.</title>
        <authorList>
            <person name="Hensen N."/>
            <person name="Bonometti L."/>
            <person name="Westerberg I."/>
            <person name="Brannstrom I.O."/>
            <person name="Guillou S."/>
            <person name="Cros-Aarteil S."/>
            <person name="Calhoun S."/>
            <person name="Haridas S."/>
            <person name="Kuo A."/>
            <person name="Mondo S."/>
            <person name="Pangilinan J."/>
            <person name="Riley R."/>
            <person name="LaButti K."/>
            <person name="Andreopoulos B."/>
            <person name="Lipzen A."/>
            <person name="Chen C."/>
            <person name="Yan M."/>
            <person name="Daum C."/>
            <person name="Ng V."/>
            <person name="Clum A."/>
            <person name="Steindorff A."/>
            <person name="Ohm R.A."/>
            <person name="Martin F."/>
            <person name="Silar P."/>
            <person name="Natvig D.O."/>
            <person name="Lalanne C."/>
            <person name="Gautier V."/>
            <person name="Ament-Velasquez S.L."/>
            <person name="Kruys A."/>
            <person name="Hutchinson M.I."/>
            <person name="Powell A.J."/>
            <person name="Barry K."/>
            <person name="Miller A.N."/>
            <person name="Grigoriev I.V."/>
            <person name="Debuchy R."/>
            <person name="Gladieux P."/>
            <person name="Hiltunen Thoren M."/>
            <person name="Johannesson H."/>
        </authorList>
    </citation>
    <scope>NUCLEOTIDE SEQUENCE</scope>
    <source>
        <strain evidence="1">CBS 118394</strain>
    </source>
</reference>
<evidence type="ECO:0000313" key="1">
    <source>
        <dbReference type="EMBL" id="KAK3328778.1"/>
    </source>
</evidence>
<protein>
    <submittedName>
        <fullName evidence="1">Uncharacterized protein</fullName>
    </submittedName>
</protein>
<reference evidence="1" key="2">
    <citation type="submission" date="2023-06" db="EMBL/GenBank/DDBJ databases">
        <authorList>
            <consortium name="Lawrence Berkeley National Laboratory"/>
            <person name="Haridas S."/>
            <person name="Hensen N."/>
            <person name="Bonometti L."/>
            <person name="Westerberg I."/>
            <person name="Brannstrom I.O."/>
            <person name="Guillou S."/>
            <person name="Cros-Aarteil S."/>
            <person name="Calhoun S."/>
            <person name="Kuo A."/>
            <person name="Mondo S."/>
            <person name="Pangilinan J."/>
            <person name="Riley R."/>
            <person name="Labutti K."/>
            <person name="Andreopoulos B."/>
            <person name="Lipzen A."/>
            <person name="Chen C."/>
            <person name="Yanf M."/>
            <person name="Daum C."/>
            <person name="Ng V."/>
            <person name="Clum A."/>
            <person name="Steindorff A."/>
            <person name="Ohm R."/>
            <person name="Martin F."/>
            <person name="Silar P."/>
            <person name="Natvig D."/>
            <person name="Lalanne C."/>
            <person name="Gautier V."/>
            <person name="Ament-Velasquez S.L."/>
            <person name="Kruys A."/>
            <person name="Hutchinson M.I."/>
            <person name="Powell A.J."/>
            <person name="Barry K."/>
            <person name="Miller A.N."/>
            <person name="Grigoriev I.V."/>
            <person name="Debuchy R."/>
            <person name="Gladieux P."/>
            <person name="Thoren M.H."/>
            <person name="Johannesson H."/>
        </authorList>
    </citation>
    <scope>NUCLEOTIDE SEQUENCE</scope>
    <source>
        <strain evidence="1">CBS 118394</strain>
    </source>
</reference>
<proteinExistence type="predicted"/>
<dbReference type="Proteomes" id="UP001283341">
    <property type="component" value="Unassembled WGS sequence"/>
</dbReference>
<evidence type="ECO:0000313" key="2">
    <source>
        <dbReference type="Proteomes" id="UP001283341"/>
    </source>
</evidence>
<accession>A0AAE0IPI6</accession>
<organism evidence="1 2">
    <name type="scientific">Apodospora peruviana</name>
    <dbReference type="NCBI Taxonomy" id="516989"/>
    <lineage>
        <taxon>Eukaryota</taxon>
        <taxon>Fungi</taxon>
        <taxon>Dikarya</taxon>
        <taxon>Ascomycota</taxon>
        <taxon>Pezizomycotina</taxon>
        <taxon>Sordariomycetes</taxon>
        <taxon>Sordariomycetidae</taxon>
        <taxon>Sordariales</taxon>
        <taxon>Lasiosphaeriaceae</taxon>
        <taxon>Apodospora</taxon>
    </lineage>
</organism>
<name>A0AAE0IPI6_9PEZI</name>
<sequence length="240" mass="28155">MKMLRGLSLEIHSFSPSDYQHRFGDFRLKDDYPLHFTEKACADERLGWVAECERAKQMKLERHHDFNHGWEKGTQFMAGLGARKRVTKTLFPLYDGRGRLPEVPAITAFTVRRQSYRGIDIPSLRKILAAFPNLEYFIHEPWYSVTREPELQRRFDEQYLLLLYSLPKTNKKLRHVKLLQNFSKDVESLHGLEGQSKQDHSPRQGPGRALTRTTRLFKVEILSAACLIDALDFFLRIHRT</sequence>